<dbReference type="InterPro" id="IPR028055">
    <property type="entry name" value="YidC/Oxa/ALB_C"/>
</dbReference>
<dbReference type="Gramene" id="ERN15015">
    <property type="protein sequence ID" value="ERN15015"/>
    <property type="gene ID" value="AMTR_s00032p00233900"/>
</dbReference>
<feature type="compositionally biased region" description="Low complexity" evidence="7">
    <location>
        <begin position="213"/>
        <end position="222"/>
    </location>
</feature>
<evidence type="ECO:0000256" key="6">
    <source>
        <dbReference type="RuleBase" id="RU003945"/>
    </source>
</evidence>
<dbReference type="Pfam" id="PF02096">
    <property type="entry name" value="60KD_IMP"/>
    <property type="match status" value="1"/>
</dbReference>
<proteinExistence type="inferred from homology"/>
<organism evidence="10 11">
    <name type="scientific">Amborella trichopoda</name>
    <dbReference type="NCBI Taxonomy" id="13333"/>
    <lineage>
        <taxon>Eukaryota</taxon>
        <taxon>Viridiplantae</taxon>
        <taxon>Streptophyta</taxon>
        <taxon>Embryophyta</taxon>
        <taxon>Tracheophyta</taxon>
        <taxon>Spermatophyta</taxon>
        <taxon>Magnoliopsida</taxon>
        <taxon>Amborellales</taxon>
        <taxon>Amborellaceae</taxon>
        <taxon>Amborella</taxon>
    </lineage>
</organism>
<dbReference type="PANTHER" id="PTHR12428:SF34">
    <property type="entry name" value="MITOCHONDRIAL INNER MEMBRANE PROTEIN OXA1-LIKE"/>
    <property type="match status" value="1"/>
</dbReference>
<dbReference type="InterPro" id="IPR001708">
    <property type="entry name" value="YidC/ALB3/OXA1/COX18"/>
</dbReference>
<keyword evidence="3 6" id="KW-0812">Transmembrane</keyword>
<feature type="domain" description="Membrane insertase YidC/Oxa/ALB C-terminal" evidence="9">
    <location>
        <begin position="1"/>
        <end position="161"/>
    </location>
</feature>
<dbReference type="GO" id="GO:0016020">
    <property type="term" value="C:membrane"/>
    <property type="evidence" value="ECO:0007669"/>
    <property type="project" value="UniProtKB-SubCell"/>
</dbReference>
<dbReference type="AlphaFoldDB" id="U5CYK2"/>
<evidence type="ECO:0000313" key="11">
    <source>
        <dbReference type="Proteomes" id="UP000017836"/>
    </source>
</evidence>
<sequence>MRPHMEEIKEQMQNTLDPKVTEEGRQRMKDLFKQYGVTPLTPFKGILIQGPLFISFYLGITNMVEKVPSFKEGGAFWFVDLTTPDNLYIFPVLTSLSFLATVELNMQEGMEGNPIAGTMKNFSRFIAFATVPITMSFPKAIFCYWVTSNLFSLVYGLVIKRPPVKKFLGLPDMVPDAAASRINFPFFQTPSGGPSPPGPAPFETQPFPEKRVSSSSVISQRIRNLERTVKGRKKNKKRAN</sequence>
<dbReference type="HOGENOM" id="CLU_029282_4_1_1"/>
<dbReference type="eggNOG" id="KOG1239">
    <property type="taxonomic scope" value="Eukaryota"/>
</dbReference>
<evidence type="ECO:0000256" key="4">
    <source>
        <dbReference type="ARBA" id="ARBA00022989"/>
    </source>
</evidence>
<evidence type="ECO:0000256" key="3">
    <source>
        <dbReference type="ARBA" id="ARBA00022692"/>
    </source>
</evidence>
<keyword evidence="11" id="KW-1185">Reference proteome</keyword>
<evidence type="ECO:0000256" key="5">
    <source>
        <dbReference type="ARBA" id="ARBA00023136"/>
    </source>
</evidence>
<reference evidence="11" key="1">
    <citation type="journal article" date="2013" name="Science">
        <title>The Amborella genome and the evolution of flowering plants.</title>
        <authorList>
            <consortium name="Amborella Genome Project"/>
        </authorList>
    </citation>
    <scope>NUCLEOTIDE SEQUENCE [LARGE SCALE GENOMIC DNA]</scope>
</reference>
<evidence type="ECO:0000256" key="2">
    <source>
        <dbReference type="ARBA" id="ARBA00010583"/>
    </source>
</evidence>
<evidence type="ECO:0000256" key="1">
    <source>
        <dbReference type="ARBA" id="ARBA00004141"/>
    </source>
</evidence>
<keyword evidence="4 8" id="KW-1133">Transmembrane helix</keyword>
<feature type="transmembrane region" description="Helical" evidence="8">
    <location>
        <begin position="87"/>
        <end position="104"/>
    </location>
</feature>
<dbReference type="EMBL" id="KI392518">
    <property type="protein sequence ID" value="ERN15015.1"/>
    <property type="molecule type" value="Genomic_DNA"/>
</dbReference>
<dbReference type="STRING" id="13333.U5CYK2"/>
<dbReference type="Proteomes" id="UP000017836">
    <property type="component" value="Unassembled WGS sequence"/>
</dbReference>
<comment type="subcellular location">
    <subcellularLocation>
        <location evidence="1 6">Membrane</location>
        <topology evidence="1 6">Multi-pass membrane protein</topology>
    </subcellularLocation>
</comment>
<accession>U5CYK2</accession>
<comment type="similarity">
    <text evidence="6">Belongs to the OXA1/ALB3/YidC family.</text>
</comment>
<feature type="compositionally biased region" description="Basic residues" evidence="7">
    <location>
        <begin position="230"/>
        <end position="240"/>
    </location>
</feature>
<feature type="transmembrane region" description="Helical" evidence="8">
    <location>
        <begin position="35"/>
        <end position="60"/>
    </location>
</feature>
<dbReference type="PANTHER" id="PTHR12428">
    <property type="entry name" value="OXA1"/>
    <property type="match status" value="1"/>
</dbReference>
<dbReference type="GO" id="GO:0032977">
    <property type="term" value="F:membrane insertase activity"/>
    <property type="evidence" value="ECO:0007669"/>
    <property type="project" value="InterPro"/>
</dbReference>
<evidence type="ECO:0000313" key="10">
    <source>
        <dbReference type="EMBL" id="ERN15015.1"/>
    </source>
</evidence>
<evidence type="ECO:0000256" key="8">
    <source>
        <dbReference type="SAM" id="Phobius"/>
    </source>
</evidence>
<evidence type="ECO:0000259" key="9">
    <source>
        <dbReference type="Pfam" id="PF02096"/>
    </source>
</evidence>
<protein>
    <recommendedName>
        <fullName evidence="9">Membrane insertase YidC/Oxa/ALB C-terminal domain-containing protein</fullName>
    </recommendedName>
</protein>
<feature type="transmembrane region" description="Helical" evidence="8">
    <location>
        <begin position="125"/>
        <end position="147"/>
    </location>
</feature>
<name>U5CYK2_AMBTC</name>
<keyword evidence="5 8" id="KW-0472">Membrane</keyword>
<comment type="similarity">
    <text evidence="2">Belongs to the OXA1/ALB3/YidC (TC 2.A.9.2) family.</text>
</comment>
<feature type="region of interest" description="Disordered" evidence="7">
    <location>
        <begin position="190"/>
        <end position="240"/>
    </location>
</feature>
<gene>
    <name evidence="10" type="ORF">AMTR_s00032p00233900</name>
</gene>
<evidence type="ECO:0000256" key="7">
    <source>
        <dbReference type="SAM" id="MobiDB-lite"/>
    </source>
</evidence>
<dbReference type="CDD" id="cd20069">
    <property type="entry name" value="5TM_Oxa1-like"/>
    <property type="match status" value="1"/>
</dbReference>
<dbReference type="OMA" id="QSKGMDH"/>